<dbReference type="PANTHER" id="PTHR14359:SF6">
    <property type="entry name" value="PHOSPHOPANTOTHENOYLCYSTEINE DECARBOXYLASE"/>
    <property type="match status" value="1"/>
</dbReference>
<dbReference type="InterPro" id="IPR036551">
    <property type="entry name" value="Flavin_trans-like"/>
</dbReference>
<dbReference type="GO" id="GO:0015937">
    <property type="term" value="P:coenzyme A biosynthetic process"/>
    <property type="evidence" value="ECO:0007669"/>
    <property type="project" value="TreeGrafter"/>
</dbReference>
<evidence type="ECO:0000313" key="3">
    <source>
        <dbReference type="Proteomes" id="UP000584374"/>
    </source>
</evidence>
<dbReference type="PANTHER" id="PTHR14359">
    <property type="entry name" value="HOMO-OLIGOMERIC FLAVIN CONTAINING CYS DECARBOXYLASE FAMILY"/>
    <property type="match status" value="1"/>
</dbReference>
<dbReference type="GO" id="GO:0004633">
    <property type="term" value="F:phosphopantothenoylcysteine decarboxylase activity"/>
    <property type="evidence" value="ECO:0007669"/>
    <property type="project" value="TreeGrafter"/>
</dbReference>
<dbReference type="EMBL" id="JACHIW010000001">
    <property type="protein sequence ID" value="MBB5156082.1"/>
    <property type="molecule type" value="Genomic_DNA"/>
</dbReference>
<keyword evidence="3" id="KW-1185">Reference proteome</keyword>
<accession>A0A840Q0M6</accession>
<dbReference type="Gene3D" id="3.40.50.1950">
    <property type="entry name" value="Flavin prenyltransferase-like"/>
    <property type="match status" value="1"/>
</dbReference>
<dbReference type="SUPFAM" id="SSF52507">
    <property type="entry name" value="Homo-oligomeric flavin-containing Cys decarboxylases, HFCD"/>
    <property type="match status" value="1"/>
</dbReference>
<protein>
    <recommendedName>
        <fullName evidence="1">Flavoprotein domain-containing protein</fullName>
    </recommendedName>
</protein>
<gene>
    <name evidence="2" type="ORF">BJ970_003616</name>
</gene>
<comment type="caution">
    <text evidence="2">The sequence shown here is derived from an EMBL/GenBank/DDBJ whole genome shotgun (WGS) entry which is preliminary data.</text>
</comment>
<proteinExistence type="predicted"/>
<dbReference type="AlphaFoldDB" id="A0A840Q0M6"/>
<name>A0A840Q0M6_9PSEU</name>
<dbReference type="InterPro" id="IPR003382">
    <property type="entry name" value="Flavoprotein"/>
</dbReference>
<dbReference type="Pfam" id="PF02441">
    <property type="entry name" value="Flavoprotein"/>
    <property type="match status" value="1"/>
</dbReference>
<dbReference type="GO" id="GO:0071513">
    <property type="term" value="C:phosphopantothenoylcysteine decarboxylase complex"/>
    <property type="evidence" value="ECO:0007669"/>
    <property type="project" value="TreeGrafter"/>
</dbReference>
<sequence length="160" mass="17164">MRIEEFITALHAGGWTVVMIATPTATTWIDLNGLAARTGCLIRVHPRPPREQDSLPQADAVVAAPMTFNSINKWAAGISDTLALSVLNEMIGTDVPIIAVPCVKSVLRKHPAYQESITRLTAIGVSMMKPDAVTTRADDGLATFIWSEIISVLSALNSPT</sequence>
<evidence type="ECO:0000259" key="1">
    <source>
        <dbReference type="Pfam" id="PF02441"/>
    </source>
</evidence>
<evidence type="ECO:0000313" key="2">
    <source>
        <dbReference type="EMBL" id="MBB5156082.1"/>
    </source>
</evidence>
<reference evidence="2 3" key="1">
    <citation type="submission" date="2020-08" db="EMBL/GenBank/DDBJ databases">
        <title>Sequencing the genomes of 1000 actinobacteria strains.</title>
        <authorList>
            <person name="Klenk H.-P."/>
        </authorList>
    </citation>
    <scope>NUCLEOTIDE SEQUENCE [LARGE SCALE GENOMIC DNA]</scope>
    <source>
        <strain evidence="2 3">DSM 45584</strain>
    </source>
</reference>
<dbReference type="Proteomes" id="UP000584374">
    <property type="component" value="Unassembled WGS sequence"/>
</dbReference>
<feature type="domain" description="Flavoprotein" evidence="1">
    <location>
        <begin position="4"/>
        <end position="120"/>
    </location>
</feature>
<dbReference type="GO" id="GO:0010181">
    <property type="term" value="F:FMN binding"/>
    <property type="evidence" value="ECO:0007669"/>
    <property type="project" value="TreeGrafter"/>
</dbReference>
<organism evidence="2 3">
    <name type="scientific">Saccharopolyspora phatthalungensis</name>
    <dbReference type="NCBI Taxonomy" id="664693"/>
    <lineage>
        <taxon>Bacteria</taxon>
        <taxon>Bacillati</taxon>
        <taxon>Actinomycetota</taxon>
        <taxon>Actinomycetes</taxon>
        <taxon>Pseudonocardiales</taxon>
        <taxon>Pseudonocardiaceae</taxon>
        <taxon>Saccharopolyspora</taxon>
    </lineage>
</organism>